<reference evidence="1 2" key="1">
    <citation type="journal article" date="2020" name="Microorganisms">
        <title>Reliable Identification of Environmental Pseudomonas Isolates Using the rpoD Gene.</title>
        <authorList>
            <consortium name="The Broad Institute Genome Sequencing Platform"/>
            <person name="Girard L."/>
            <person name="Lood C."/>
            <person name="Rokni-Zadeh H."/>
            <person name="van Noort V."/>
            <person name="Lavigne R."/>
            <person name="De Mot R."/>
        </authorList>
    </citation>
    <scope>NUCLEOTIDE SEQUENCE [LARGE SCALE GENOMIC DNA]</scope>
    <source>
        <strain evidence="1 2">SWRI196</strain>
    </source>
</reference>
<comment type="caution">
    <text evidence="1">The sequence shown here is derived from an EMBL/GenBank/DDBJ whole genome shotgun (WGS) entry which is preliminary data.</text>
</comment>
<keyword evidence="2" id="KW-1185">Reference proteome</keyword>
<evidence type="ECO:0000313" key="1">
    <source>
        <dbReference type="EMBL" id="MBC3348010.1"/>
    </source>
</evidence>
<organism evidence="1 2">
    <name type="scientific">Pseudomonas tehranensis</name>
    <dbReference type="NCBI Taxonomy" id="2745502"/>
    <lineage>
        <taxon>Bacteria</taxon>
        <taxon>Pseudomonadati</taxon>
        <taxon>Pseudomonadota</taxon>
        <taxon>Gammaproteobacteria</taxon>
        <taxon>Pseudomonadales</taxon>
        <taxon>Pseudomonadaceae</taxon>
        <taxon>Pseudomonas</taxon>
    </lineage>
</organism>
<dbReference type="Proteomes" id="UP000617171">
    <property type="component" value="Unassembled WGS sequence"/>
</dbReference>
<name>A0ABR6UTT2_9PSED</name>
<accession>A0ABR6UTT2</accession>
<dbReference type="EMBL" id="JABWQV010000096">
    <property type="protein sequence ID" value="MBC3348010.1"/>
    <property type="molecule type" value="Genomic_DNA"/>
</dbReference>
<proteinExistence type="predicted"/>
<sequence length="301" mass="34505">MPRYDPFELSDALPESVRVRLPVELVVTGHNDPEILLLIRLLSGNLSVKLNGAKIPQRVNYFSPSLSSFGNRWGKEFSLLVGENIVSEDVARYIYRKKSVNKAFYREILFEVLHFCVHKKRGSHTSAFVYIYRLLERVSYCFPLIYVSMTEDFKKTYGLIKSFFGDSKDKDELGFFKTFINTVFEGDEILSTTVDFDFNLSGQTAESAAAMCAVVKSILGGDLREEGLLRDCEISIRYENVGRFIIALRNGFVHNLSRKDNLRVDKLRDSDDLFEVINDRCVYWISSILLAVITYNMSSNE</sequence>
<evidence type="ECO:0000313" key="2">
    <source>
        <dbReference type="Proteomes" id="UP000617171"/>
    </source>
</evidence>
<dbReference type="RefSeq" id="WP_186656761.1">
    <property type="nucleotide sequence ID" value="NZ_JABWQV010000096.1"/>
</dbReference>
<gene>
    <name evidence="1" type="ORF">HU811_15350</name>
</gene>
<protein>
    <submittedName>
        <fullName evidence="1">Uncharacterized protein</fullName>
    </submittedName>
</protein>